<protein>
    <submittedName>
        <fullName evidence="2">Uncharacterized protein</fullName>
    </submittedName>
</protein>
<accession>A0AAD3XQF1</accession>
<comment type="caution">
    <text evidence="2">The sequence shown here is derived from an EMBL/GenBank/DDBJ whole genome shotgun (WGS) entry which is preliminary data.</text>
</comment>
<dbReference type="EMBL" id="BSYO01000012">
    <property type="protein sequence ID" value="GMH12899.1"/>
    <property type="molecule type" value="Genomic_DNA"/>
</dbReference>
<gene>
    <name evidence="2" type="ORF">Nepgr_014740</name>
</gene>
<feature type="region of interest" description="Disordered" evidence="1">
    <location>
        <begin position="16"/>
        <end position="40"/>
    </location>
</feature>
<evidence type="ECO:0000256" key="1">
    <source>
        <dbReference type="SAM" id="MobiDB-lite"/>
    </source>
</evidence>
<proteinExistence type="predicted"/>
<reference evidence="2" key="1">
    <citation type="submission" date="2023-05" db="EMBL/GenBank/DDBJ databases">
        <title>Nepenthes gracilis genome sequencing.</title>
        <authorList>
            <person name="Fukushima K."/>
        </authorList>
    </citation>
    <scope>NUCLEOTIDE SEQUENCE</scope>
    <source>
        <strain evidence="2">SING2019-196</strain>
    </source>
</reference>
<organism evidence="2 3">
    <name type="scientific">Nepenthes gracilis</name>
    <name type="common">Slender pitcher plant</name>
    <dbReference type="NCBI Taxonomy" id="150966"/>
    <lineage>
        <taxon>Eukaryota</taxon>
        <taxon>Viridiplantae</taxon>
        <taxon>Streptophyta</taxon>
        <taxon>Embryophyta</taxon>
        <taxon>Tracheophyta</taxon>
        <taxon>Spermatophyta</taxon>
        <taxon>Magnoliopsida</taxon>
        <taxon>eudicotyledons</taxon>
        <taxon>Gunneridae</taxon>
        <taxon>Pentapetalae</taxon>
        <taxon>Caryophyllales</taxon>
        <taxon>Nepenthaceae</taxon>
        <taxon>Nepenthes</taxon>
    </lineage>
</organism>
<dbReference type="AlphaFoldDB" id="A0AAD3XQF1"/>
<sequence>MPSLLIDSAPYQTTYALSSGSAGNVPEDDGALSGPTIDEPDNAVSNTDHSVVVGAQFVIDQAAGSPHRPGVVGVAISDECGLIPEVDGATPESIARIAHKYSLAEVVDGLLNKAPFELQDVRPIPLSGCPVKGSEASVDEAMQFCDSGCSLVHALPKVNPCAGDPLAHAIPSSFDVNGILQCPDIHRPYCSKTTCVPVGTSSGNVAAVQGLSPCNPCFVDPAGRANRIDPSVDAIDVGDAVKPYYATVHFALEFCNFWLLDPLILLIEDDRIVLLNRPLVGLKIPWDEFWTMVETRFFCCLLLFRFYTACCCSSSSIVWH</sequence>
<dbReference type="Proteomes" id="UP001279734">
    <property type="component" value="Unassembled WGS sequence"/>
</dbReference>
<evidence type="ECO:0000313" key="2">
    <source>
        <dbReference type="EMBL" id="GMH12899.1"/>
    </source>
</evidence>
<evidence type="ECO:0000313" key="3">
    <source>
        <dbReference type="Proteomes" id="UP001279734"/>
    </source>
</evidence>
<name>A0AAD3XQF1_NEPGR</name>
<keyword evidence="3" id="KW-1185">Reference proteome</keyword>